<accession>A0A915NLG8</accession>
<dbReference type="WBParaSite" id="scf7180000419854.g4414">
    <property type="protein sequence ID" value="scf7180000419854.g4414"/>
    <property type="gene ID" value="scf7180000419854.g4414"/>
</dbReference>
<evidence type="ECO:0000313" key="4">
    <source>
        <dbReference type="WBParaSite" id="scf7180000419854.g4414"/>
    </source>
</evidence>
<dbReference type="AlphaFoldDB" id="A0A915NLG8"/>
<feature type="compositionally biased region" description="Basic and acidic residues" evidence="1">
    <location>
        <begin position="27"/>
        <end position="45"/>
    </location>
</feature>
<keyword evidence="3" id="KW-1185">Reference proteome</keyword>
<protein>
    <submittedName>
        <fullName evidence="4">Uncharacterized protein</fullName>
    </submittedName>
</protein>
<name>A0A915NLG8_9BILA</name>
<organism evidence="3 4">
    <name type="scientific">Meloidogyne floridensis</name>
    <dbReference type="NCBI Taxonomy" id="298350"/>
    <lineage>
        <taxon>Eukaryota</taxon>
        <taxon>Metazoa</taxon>
        <taxon>Ecdysozoa</taxon>
        <taxon>Nematoda</taxon>
        <taxon>Chromadorea</taxon>
        <taxon>Rhabditida</taxon>
        <taxon>Tylenchina</taxon>
        <taxon>Tylenchomorpha</taxon>
        <taxon>Tylenchoidea</taxon>
        <taxon>Meloidogynidae</taxon>
        <taxon>Meloidogyninae</taxon>
        <taxon>Meloidogyne</taxon>
    </lineage>
</organism>
<evidence type="ECO:0000256" key="2">
    <source>
        <dbReference type="SAM" id="SignalP"/>
    </source>
</evidence>
<evidence type="ECO:0000256" key="1">
    <source>
        <dbReference type="SAM" id="MobiDB-lite"/>
    </source>
</evidence>
<proteinExistence type="predicted"/>
<reference evidence="4" key="1">
    <citation type="submission" date="2022-11" db="UniProtKB">
        <authorList>
            <consortium name="WormBaseParasite"/>
        </authorList>
    </citation>
    <scope>IDENTIFICATION</scope>
</reference>
<dbReference type="Proteomes" id="UP000887560">
    <property type="component" value="Unplaced"/>
</dbReference>
<feature type="region of interest" description="Disordered" evidence="1">
    <location>
        <begin position="27"/>
        <end position="68"/>
    </location>
</feature>
<feature type="chain" id="PRO_5037839000" evidence="2">
    <location>
        <begin position="25"/>
        <end position="545"/>
    </location>
</feature>
<feature type="signal peptide" evidence="2">
    <location>
        <begin position="1"/>
        <end position="24"/>
    </location>
</feature>
<keyword evidence="2" id="KW-0732">Signal</keyword>
<evidence type="ECO:0000313" key="3">
    <source>
        <dbReference type="Proteomes" id="UP000887560"/>
    </source>
</evidence>
<sequence length="545" mass="60741">MFSDHLIKIFCILLIILSLYNSSGEKQSRITENKKQRQKQQRFEQNETTPPSGWPKIPSRNGKMRAPVRPVKEMTPIAKWYQKAYADERQRLRQKATTKLQCSKECKPAPCISASECATYKGVYFGDGGVLISENGVFMRNAPKTVLNHVRYVGGGAGFSIPSGTKAGKPQGGNTGGIGLGKFGGGMKVGLGALQERNRLFGEGGEEETKGGGEVGGRMGIPSYNPQSPPNLGNNNFIPTTSHNTQNNAGPYDDETNLFRSSKLKDQVIPQHRDDIPPAIKGHFKQHQTLSNKPSHMNLFSDLAETKFGSERLGEGGGPNKLSRPLHPTLLRNKFPNNQHKHSFPHSLPHVGHSLVPVAAAQSIIVVNKKSGLPDRSTAKCGRKCNPEQLPPSEAQRLARMRHLRTRSQPYLYAYMNPPANEVAKANAKIKRRDSRSTKPSRRQIIIKKQIKENEIEEGYDNPKLKRSDSLILQKRARTSPLRRVIGKKQRMVPLHSGGYDGDVPKFRIRVDDSTSVGKNQKKNIRLTNKEKMRKYVKKKKTLVS</sequence>